<keyword evidence="2" id="KW-1133">Transmembrane helix</keyword>
<feature type="region of interest" description="Disordered" evidence="1">
    <location>
        <begin position="1"/>
        <end position="32"/>
    </location>
</feature>
<feature type="transmembrane region" description="Helical" evidence="2">
    <location>
        <begin position="139"/>
        <end position="159"/>
    </location>
</feature>
<feature type="transmembrane region" description="Helical" evidence="2">
    <location>
        <begin position="257"/>
        <end position="277"/>
    </location>
</feature>
<dbReference type="EMBL" id="PQIB02000006">
    <property type="protein sequence ID" value="RLN11403.1"/>
    <property type="molecule type" value="Genomic_DNA"/>
</dbReference>
<feature type="transmembrane region" description="Helical" evidence="2">
    <location>
        <begin position="205"/>
        <end position="226"/>
    </location>
</feature>
<dbReference type="AlphaFoldDB" id="A0A3L6RWQ7"/>
<feature type="transmembrane region" description="Helical" evidence="2">
    <location>
        <begin position="403"/>
        <end position="427"/>
    </location>
</feature>
<name>A0A3L6RWQ7_PANMI</name>
<evidence type="ECO:0000256" key="2">
    <source>
        <dbReference type="SAM" id="Phobius"/>
    </source>
</evidence>
<comment type="caution">
    <text evidence="3">The sequence shown here is derived from an EMBL/GenBank/DDBJ whole genome shotgun (WGS) entry which is preliminary data.</text>
</comment>
<reference evidence="4" key="1">
    <citation type="journal article" date="2019" name="Nat. Commun.">
        <title>The genome of broomcorn millet.</title>
        <authorList>
            <person name="Zou C."/>
            <person name="Miki D."/>
            <person name="Li D."/>
            <person name="Tang Q."/>
            <person name="Xiao L."/>
            <person name="Rajput S."/>
            <person name="Deng P."/>
            <person name="Jia W."/>
            <person name="Huang R."/>
            <person name="Zhang M."/>
            <person name="Sun Y."/>
            <person name="Hu J."/>
            <person name="Fu X."/>
            <person name="Schnable P.S."/>
            <person name="Li F."/>
            <person name="Zhang H."/>
            <person name="Feng B."/>
            <person name="Zhu X."/>
            <person name="Liu R."/>
            <person name="Schnable J.C."/>
            <person name="Zhu J.-K."/>
            <person name="Zhang H."/>
        </authorList>
    </citation>
    <scope>NUCLEOTIDE SEQUENCE [LARGE SCALE GENOMIC DNA]</scope>
</reference>
<feature type="transmembrane region" description="Helical" evidence="2">
    <location>
        <begin position="289"/>
        <end position="311"/>
    </location>
</feature>
<feature type="transmembrane region" description="Helical" evidence="2">
    <location>
        <begin position="472"/>
        <end position="496"/>
    </location>
</feature>
<dbReference type="Proteomes" id="UP000275267">
    <property type="component" value="Unassembled WGS sequence"/>
</dbReference>
<feature type="transmembrane region" description="Helical" evidence="2">
    <location>
        <begin position="332"/>
        <end position="353"/>
    </location>
</feature>
<proteinExistence type="predicted"/>
<evidence type="ECO:0000256" key="1">
    <source>
        <dbReference type="SAM" id="MobiDB-lite"/>
    </source>
</evidence>
<dbReference type="OrthoDB" id="685578at2759"/>
<evidence type="ECO:0000313" key="4">
    <source>
        <dbReference type="Proteomes" id="UP000275267"/>
    </source>
</evidence>
<sequence>MKEMVGTAAAEDCRVPHLPPPDQLAGAGGEEKGVRPADQLLVAAVLQQMENSHDNDMKGPNIALAAPHPDIEMGILQRTPPVEDGVGSSSSNANTMTKERKLDFDLKVSLLLITLSMIPLTDILFLHGPSAKLNLTLKLSAFVAFTTFASAVCLMFHTFKLMAVVKPEQFLPKSQLRASRILFSIAVGSLFLTCISITYSLLPKAYYFLPLALLPSLLVGGFHFLYGADTANNNGEIVVNPARIKALKKELKRATQLTLSLVSMSFSGFIGVLLAIYHKAASLGAAFSYAKVSVYLLLGGGFAGALALFLCRLLSSIGGGGDRQSSGTWQRAILAAANAVMTAMLVPAVLMFAETILHRLLVGAAFPVVAGAAAWLLVEFCTADGGGSAETEDDGKTAQGGTMYAIAAAVASVSFGAILAVFGGMLGGGVGKEQLKACTFLLASAFVAAVSLGAVVLSGMARPEKTKASTAFAAAVLTCCGLGTIVLAALALFYQIGV</sequence>
<keyword evidence="2" id="KW-0472">Membrane</keyword>
<gene>
    <name evidence="3" type="ORF">C2845_PM09G21360</name>
</gene>
<feature type="transmembrane region" description="Helical" evidence="2">
    <location>
        <begin position="108"/>
        <end position="127"/>
    </location>
</feature>
<keyword evidence="2" id="KW-0812">Transmembrane</keyword>
<organism evidence="3 4">
    <name type="scientific">Panicum miliaceum</name>
    <name type="common">Proso millet</name>
    <name type="synonym">Broomcorn millet</name>
    <dbReference type="NCBI Taxonomy" id="4540"/>
    <lineage>
        <taxon>Eukaryota</taxon>
        <taxon>Viridiplantae</taxon>
        <taxon>Streptophyta</taxon>
        <taxon>Embryophyta</taxon>
        <taxon>Tracheophyta</taxon>
        <taxon>Spermatophyta</taxon>
        <taxon>Magnoliopsida</taxon>
        <taxon>Liliopsida</taxon>
        <taxon>Poales</taxon>
        <taxon>Poaceae</taxon>
        <taxon>PACMAD clade</taxon>
        <taxon>Panicoideae</taxon>
        <taxon>Panicodae</taxon>
        <taxon>Paniceae</taxon>
        <taxon>Panicinae</taxon>
        <taxon>Panicum</taxon>
        <taxon>Panicum sect. Panicum</taxon>
    </lineage>
</organism>
<dbReference type="STRING" id="4540.A0A3L6RWQ7"/>
<feature type="transmembrane region" description="Helical" evidence="2">
    <location>
        <begin position="439"/>
        <end position="460"/>
    </location>
</feature>
<keyword evidence="4" id="KW-1185">Reference proteome</keyword>
<evidence type="ECO:0000313" key="3">
    <source>
        <dbReference type="EMBL" id="RLN11403.1"/>
    </source>
</evidence>
<feature type="transmembrane region" description="Helical" evidence="2">
    <location>
        <begin position="180"/>
        <end position="199"/>
    </location>
</feature>
<protein>
    <submittedName>
        <fullName evidence="3">Uncharacterized protein</fullName>
    </submittedName>
</protein>
<accession>A0A3L6RWQ7</accession>
<feature type="transmembrane region" description="Helical" evidence="2">
    <location>
        <begin position="359"/>
        <end position="382"/>
    </location>
</feature>